<feature type="transmembrane region" description="Helical" evidence="1">
    <location>
        <begin position="445"/>
        <end position="472"/>
    </location>
</feature>
<feature type="transmembrane region" description="Helical" evidence="1">
    <location>
        <begin position="366"/>
        <end position="388"/>
    </location>
</feature>
<feature type="transmembrane region" description="Helical" evidence="1">
    <location>
        <begin position="283"/>
        <end position="308"/>
    </location>
</feature>
<feature type="transmembrane region" description="Helical" evidence="1">
    <location>
        <begin position="151"/>
        <end position="174"/>
    </location>
</feature>
<evidence type="ECO:0000256" key="1">
    <source>
        <dbReference type="SAM" id="Phobius"/>
    </source>
</evidence>
<feature type="transmembrane region" description="Helical" evidence="1">
    <location>
        <begin position="320"/>
        <end position="346"/>
    </location>
</feature>
<reference evidence="3" key="1">
    <citation type="submission" date="2022-11" db="UniProtKB">
        <authorList>
            <consortium name="WormBaseParasite"/>
        </authorList>
    </citation>
    <scope>IDENTIFICATION</scope>
</reference>
<keyword evidence="2" id="KW-1185">Reference proteome</keyword>
<feature type="transmembrane region" description="Helical" evidence="1">
    <location>
        <begin position="241"/>
        <end position="263"/>
    </location>
</feature>
<sequence length="499" mass="56026">RVLVSSVSLCQGRISCIHSSLYESFIFRLPLMHSENRARYSKTEEYDLYGRRLCYGNIEYEPQARVTIPRPSHFSGFRETFSTEIGAISPADAAVNMTPDEDAVDRVANEFRFLENRAVDSSVGTDQTTRHGSRDLLSSRVNLEKHSRKKYAFCLLACFLQITVAAAVVAFAAFRLRRVFERPSRIVNFEKPQEDEISTDSAPVASILSGSLLFVPALLHIISAITAAWPVLPNFSSPLQILYVISSSLSIIFWLNGIFAVAFELNLHYIQLSESHSSFMYRAYIFLLTVASIDVLLIPTLGIVYAAYEQTSSANQKRCLFHSIASLFSVLFSATAVFLSVPALVFTAGNPRQWNAMNNAISSRLFGLRELIVSSYSLVVSMIGFVITLSTSRRLRFGVVILYSVCLLVVLIYVVNGERFFSIVENSRALEATRLDDTLIPVTPLLLMMTYIFIWLMALSHLINIAITVFAIHRSKRANKCSTVDKLPPYLQFHQRSLT</sequence>
<keyword evidence="1" id="KW-1133">Transmembrane helix</keyword>
<protein>
    <submittedName>
        <fullName evidence="3">Uncharacterized protein</fullName>
    </submittedName>
</protein>
<feature type="transmembrane region" description="Helical" evidence="1">
    <location>
        <begin position="207"/>
        <end position="229"/>
    </location>
</feature>
<keyword evidence="1" id="KW-0472">Membrane</keyword>
<feature type="transmembrane region" description="Helical" evidence="1">
    <location>
        <begin position="395"/>
        <end position="415"/>
    </location>
</feature>
<dbReference type="WBParaSite" id="PgR007_g192_t01">
    <property type="protein sequence ID" value="PgR007_g192_t01"/>
    <property type="gene ID" value="PgR007_g192"/>
</dbReference>
<dbReference type="Proteomes" id="UP000887569">
    <property type="component" value="Unplaced"/>
</dbReference>
<evidence type="ECO:0000313" key="2">
    <source>
        <dbReference type="Proteomes" id="UP000887569"/>
    </source>
</evidence>
<dbReference type="AlphaFoldDB" id="A0A915AIH4"/>
<keyword evidence="1" id="KW-0812">Transmembrane</keyword>
<accession>A0A915AIH4</accession>
<name>A0A915AIH4_PARUN</name>
<organism evidence="2 3">
    <name type="scientific">Parascaris univalens</name>
    <name type="common">Nematode worm</name>
    <dbReference type="NCBI Taxonomy" id="6257"/>
    <lineage>
        <taxon>Eukaryota</taxon>
        <taxon>Metazoa</taxon>
        <taxon>Ecdysozoa</taxon>
        <taxon>Nematoda</taxon>
        <taxon>Chromadorea</taxon>
        <taxon>Rhabditida</taxon>
        <taxon>Spirurina</taxon>
        <taxon>Ascaridomorpha</taxon>
        <taxon>Ascaridoidea</taxon>
        <taxon>Ascarididae</taxon>
        <taxon>Parascaris</taxon>
    </lineage>
</organism>
<proteinExistence type="predicted"/>
<evidence type="ECO:0000313" key="3">
    <source>
        <dbReference type="WBParaSite" id="PgR007_g192_t01"/>
    </source>
</evidence>